<feature type="compositionally biased region" description="Polar residues" evidence="7">
    <location>
        <begin position="338"/>
        <end position="349"/>
    </location>
</feature>
<evidence type="ECO:0000256" key="7">
    <source>
        <dbReference type="SAM" id="MobiDB-lite"/>
    </source>
</evidence>
<organism evidence="9 10">
    <name type="scientific">Elysia crispata</name>
    <name type="common">lettuce slug</name>
    <dbReference type="NCBI Taxonomy" id="231223"/>
    <lineage>
        <taxon>Eukaryota</taxon>
        <taxon>Metazoa</taxon>
        <taxon>Spiralia</taxon>
        <taxon>Lophotrochozoa</taxon>
        <taxon>Mollusca</taxon>
        <taxon>Gastropoda</taxon>
        <taxon>Heterobranchia</taxon>
        <taxon>Euthyneura</taxon>
        <taxon>Panpulmonata</taxon>
        <taxon>Sacoglossa</taxon>
        <taxon>Placobranchoidea</taxon>
        <taxon>Plakobranchidae</taxon>
        <taxon>Elysia</taxon>
    </lineage>
</organism>
<keyword evidence="2 5" id="KW-0238">DNA-binding</keyword>
<dbReference type="EMBL" id="JAWDGP010004246">
    <property type="protein sequence ID" value="KAK3766225.1"/>
    <property type="molecule type" value="Genomic_DNA"/>
</dbReference>
<feature type="compositionally biased region" description="Low complexity" evidence="7">
    <location>
        <begin position="477"/>
        <end position="494"/>
    </location>
</feature>
<dbReference type="PANTHER" id="PTHR45664">
    <property type="entry name" value="PROTEIN ZERKNUELLT 1-RELATED"/>
    <property type="match status" value="1"/>
</dbReference>
<feature type="compositionally biased region" description="Gly residues" evidence="7">
    <location>
        <begin position="243"/>
        <end position="253"/>
    </location>
</feature>
<dbReference type="GO" id="GO:0005634">
    <property type="term" value="C:nucleus"/>
    <property type="evidence" value="ECO:0007669"/>
    <property type="project" value="UniProtKB-SubCell"/>
</dbReference>
<evidence type="ECO:0000256" key="6">
    <source>
        <dbReference type="RuleBase" id="RU000682"/>
    </source>
</evidence>
<protein>
    <recommendedName>
        <fullName evidence="8">Homeobox domain-containing protein</fullName>
    </recommendedName>
</protein>
<gene>
    <name evidence="9" type="ORF">RRG08_017666</name>
</gene>
<feature type="region of interest" description="Disordered" evidence="7">
    <location>
        <begin position="143"/>
        <end position="201"/>
    </location>
</feature>
<name>A0AAE0ZBQ3_9GAST</name>
<feature type="compositionally biased region" description="Polar residues" evidence="7">
    <location>
        <begin position="356"/>
        <end position="382"/>
    </location>
</feature>
<reference evidence="9" key="1">
    <citation type="journal article" date="2023" name="G3 (Bethesda)">
        <title>A reference genome for the long-term kleptoplast-retaining sea slug Elysia crispata morphotype clarki.</title>
        <authorList>
            <person name="Eastman K.E."/>
            <person name="Pendleton A.L."/>
            <person name="Shaikh M.A."/>
            <person name="Suttiyut T."/>
            <person name="Ogas R."/>
            <person name="Tomko P."/>
            <person name="Gavelis G."/>
            <person name="Widhalm J.R."/>
            <person name="Wisecaver J.H."/>
        </authorList>
    </citation>
    <scope>NUCLEOTIDE SEQUENCE</scope>
    <source>
        <strain evidence="9">ECLA1</strain>
    </source>
</reference>
<evidence type="ECO:0000313" key="9">
    <source>
        <dbReference type="EMBL" id="KAK3766225.1"/>
    </source>
</evidence>
<dbReference type="GO" id="GO:0000981">
    <property type="term" value="F:DNA-binding transcription factor activity, RNA polymerase II-specific"/>
    <property type="evidence" value="ECO:0007669"/>
    <property type="project" value="InterPro"/>
</dbReference>
<dbReference type="SUPFAM" id="SSF46689">
    <property type="entry name" value="Homeodomain-like"/>
    <property type="match status" value="1"/>
</dbReference>
<dbReference type="FunFam" id="1.10.10.60:FF:000176">
    <property type="entry name" value="pancreas/duodenum homeobox protein 1"/>
    <property type="match status" value="1"/>
</dbReference>
<dbReference type="SMART" id="SM00389">
    <property type="entry name" value="HOX"/>
    <property type="match status" value="1"/>
</dbReference>
<dbReference type="CDD" id="cd00086">
    <property type="entry name" value="homeodomain"/>
    <property type="match status" value="1"/>
</dbReference>
<evidence type="ECO:0000256" key="3">
    <source>
        <dbReference type="ARBA" id="ARBA00023155"/>
    </source>
</evidence>
<feature type="compositionally biased region" description="Gly residues" evidence="7">
    <location>
        <begin position="186"/>
        <end position="198"/>
    </location>
</feature>
<evidence type="ECO:0000256" key="4">
    <source>
        <dbReference type="ARBA" id="ARBA00023242"/>
    </source>
</evidence>
<keyword evidence="4 5" id="KW-0539">Nucleus</keyword>
<feature type="region of interest" description="Disordered" evidence="7">
    <location>
        <begin position="330"/>
        <end position="546"/>
    </location>
</feature>
<dbReference type="GO" id="GO:0000978">
    <property type="term" value="F:RNA polymerase II cis-regulatory region sequence-specific DNA binding"/>
    <property type="evidence" value="ECO:0007669"/>
    <property type="project" value="TreeGrafter"/>
</dbReference>
<keyword evidence="1" id="KW-0217">Developmental protein</keyword>
<evidence type="ECO:0000256" key="1">
    <source>
        <dbReference type="ARBA" id="ARBA00022473"/>
    </source>
</evidence>
<dbReference type="InterPro" id="IPR020479">
    <property type="entry name" value="HD_metazoa"/>
</dbReference>
<feature type="compositionally biased region" description="Low complexity" evidence="7">
    <location>
        <begin position="256"/>
        <end position="273"/>
    </location>
</feature>
<evidence type="ECO:0000313" key="10">
    <source>
        <dbReference type="Proteomes" id="UP001283361"/>
    </source>
</evidence>
<dbReference type="PRINTS" id="PR00024">
    <property type="entry name" value="HOMEOBOX"/>
</dbReference>
<feature type="domain" description="Homeobox" evidence="8">
    <location>
        <begin position="86"/>
        <end position="146"/>
    </location>
</feature>
<accession>A0AAE0ZBQ3</accession>
<feature type="region of interest" description="Disordered" evidence="7">
    <location>
        <begin position="243"/>
        <end position="277"/>
    </location>
</feature>
<dbReference type="InterPro" id="IPR009057">
    <property type="entry name" value="Homeodomain-like_sf"/>
</dbReference>
<comment type="caution">
    <text evidence="9">The sequence shown here is derived from an EMBL/GenBank/DDBJ whole genome shotgun (WGS) entry which is preliminary data.</text>
</comment>
<dbReference type="AlphaFoldDB" id="A0AAE0ZBQ3"/>
<dbReference type="InterPro" id="IPR001356">
    <property type="entry name" value="HD"/>
</dbReference>
<keyword evidence="3 5" id="KW-0371">Homeobox</keyword>
<keyword evidence="10" id="KW-1185">Reference proteome</keyword>
<dbReference type="Pfam" id="PF00046">
    <property type="entry name" value="Homeodomain"/>
    <property type="match status" value="1"/>
</dbReference>
<dbReference type="PROSITE" id="PS50071">
    <property type="entry name" value="HOMEOBOX_2"/>
    <property type="match status" value="1"/>
</dbReference>
<dbReference type="Proteomes" id="UP001283361">
    <property type="component" value="Unassembled WGS sequence"/>
</dbReference>
<dbReference type="Gene3D" id="1.10.10.60">
    <property type="entry name" value="Homeodomain-like"/>
    <property type="match status" value="1"/>
</dbReference>
<dbReference type="GO" id="GO:0048513">
    <property type="term" value="P:animal organ development"/>
    <property type="evidence" value="ECO:0007669"/>
    <property type="project" value="UniProtKB-ARBA"/>
</dbReference>
<evidence type="ECO:0000256" key="5">
    <source>
        <dbReference type="PROSITE-ProRule" id="PRU00108"/>
    </source>
</evidence>
<comment type="subcellular location">
    <subcellularLocation>
        <location evidence="5 6">Nucleus</location>
    </subcellularLocation>
</comment>
<sequence>MKPDEVTGHRSNRFRPVRASFAYLIVSGLPTPRGGARCVVIKFGVHSETPRFVAAAWKLESNLPRFSMSQHNSHVFFFPCVSHLTEPSKRARTAYTSAQLVELEKEFHFNRYLCRPRRIEMAALLNLTERQIKIWFQNRRMKFKKEQRGKGPGSNSSGGPEKIRHSSAKSEGSYSGSDTENSSCHGGMGNRSGAGGDRSPGSSIMDCAVAAAAVASGGGAGGGSGGEADGRCSVGGVSVKTDIGGGGSGGGADLNGLHGISSSSGSPTSPGHGSDVGHFLQVRLTPRGGAVGGCHSPPGFDLDSACSLQSQLQSHHQMMARAGGMRLPQQRDGLANSAKGNSIGNNHHQTGMIKSESPQPAHSLGSANPPTTANRSMLSSPEDNFKSEALDCGADNNNLSNKPGNVDGGLKLQHQLSPHHKQQQQQQQQQHRQQQGCPTSSHVVPHGPHGNSISTSASSSPPIPAQNLSPYSHPQHHQQQQYQLHQQQHHQQQQQHHHQQQLHHNGYGPPHSRHYTTPAHGNNSSTNNNGGGMHPSHNMYSEMSSLDNHGHVTGMTSHPGMNSPMNCAVSSMGYGQGSYDYIPKLTHL</sequence>
<feature type="compositionally biased region" description="Low complexity" evidence="7">
    <location>
        <begin position="423"/>
        <end position="435"/>
    </location>
</feature>
<dbReference type="PROSITE" id="PS00027">
    <property type="entry name" value="HOMEOBOX_1"/>
    <property type="match status" value="1"/>
</dbReference>
<dbReference type="GO" id="GO:0045944">
    <property type="term" value="P:positive regulation of transcription by RNA polymerase II"/>
    <property type="evidence" value="ECO:0007669"/>
    <property type="project" value="UniProtKB-ARBA"/>
</dbReference>
<evidence type="ECO:0000259" key="8">
    <source>
        <dbReference type="PROSITE" id="PS50071"/>
    </source>
</evidence>
<proteinExistence type="predicted"/>
<evidence type="ECO:0000256" key="2">
    <source>
        <dbReference type="ARBA" id="ARBA00023125"/>
    </source>
</evidence>
<feature type="DNA-binding region" description="Homeobox" evidence="5">
    <location>
        <begin position="88"/>
        <end position="147"/>
    </location>
</feature>
<dbReference type="InterPro" id="IPR017970">
    <property type="entry name" value="Homeobox_CS"/>
</dbReference>
<dbReference type="PANTHER" id="PTHR45664:SF12">
    <property type="entry name" value="PANCREAS_DUODENUM HOMEOBOX PROTEIN 1"/>
    <property type="match status" value="1"/>
</dbReference>